<organism evidence="19 20">
    <name type="scientific">Pseudoxanthomonas mexicana</name>
    <dbReference type="NCBI Taxonomy" id="128785"/>
    <lineage>
        <taxon>Bacteria</taxon>
        <taxon>Pseudomonadati</taxon>
        <taxon>Pseudomonadota</taxon>
        <taxon>Gammaproteobacteria</taxon>
        <taxon>Lysobacterales</taxon>
        <taxon>Lysobacteraceae</taxon>
        <taxon>Pseudoxanthomonas</taxon>
    </lineage>
</organism>
<dbReference type="PROSITE" id="PS00178">
    <property type="entry name" value="AA_TRNA_LIGASE_I"/>
    <property type="match status" value="1"/>
</dbReference>
<evidence type="ECO:0000256" key="1">
    <source>
        <dbReference type="ARBA" id="ARBA00003314"/>
    </source>
</evidence>
<evidence type="ECO:0000256" key="12">
    <source>
        <dbReference type="ARBA" id="ARBA00022884"/>
    </source>
</evidence>
<dbReference type="SUPFAM" id="SSF50249">
    <property type="entry name" value="Nucleic acid-binding proteins"/>
    <property type="match status" value="1"/>
</dbReference>
<dbReference type="Gene3D" id="3.40.50.620">
    <property type="entry name" value="HUPs"/>
    <property type="match status" value="1"/>
</dbReference>
<evidence type="ECO:0000256" key="15">
    <source>
        <dbReference type="ARBA" id="ARBA00047364"/>
    </source>
</evidence>
<keyword evidence="10 16" id="KW-0862">Zinc</keyword>
<feature type="binding site" evidence="16">
    <location>
        <position position="146"/>
    </location>
    <ligand>
        <name>Zn(2+)</name>
        <dbReference type="ChEBI" id="CHEBI:29105"/>
    </ligand>
</feature>
<dbReference type="PANTHER" id="PTHR45765">
    <property type="entry name" value="METHIONINE--TRNA LIGASE"/>
    <property type="match status" value="1"/>
</dbReference>
<dbReference type="PROSITE" id="PS50886">
    <property type="entry name" value="TRBD"/>
    <property type="match status" value="1"/>
</dbReference>
<comment type="similarity">
    <text evidence="3 16">Belongs to the class-I aminoacyl-tRNA synthetase family. MetG type 1 subfamily.</text>
</comment>
<evidence type="ECO:0000259" key="18">
    <source>
        <dbReference type="PROSITE" id="PS50886"/>
    </source>
</evidence>
<evidence type="ECO:0000256" key="17">
    <source>
        <dbReference type="SAM" id="MobiDB-lite"/>
    </source>
</evidence>
<dbReference type="InterPro" id="IPR029038">
    <property type="entry name" value="MetRS_Zn"/>
</dbReference>
<dbReference type="InterPro" id="IPR012340">
    <property type="entry name" value="NA-bd_OB-fold"/>
</dbReference>
<evidence type="ECO:0000256" key="14">
    <source>
        <dbReference type="ARBA" id="ARBA00023146"/>
    </source>
</evidence>
<protein>
    <recommendedName>
        <fullName evidence="16">Methionine--tRNA ligase</fullName>
        <ecNumber evidence="16">6.1.1.10</ecNumber>
    </recommendedName>
    <alternativeName>
        <fullName evidence="16">Methionyl-tRNA synthetase</fullName>
        <shortName evidence="16">MetRS</shortName>
    </alternativeName>
</protein>
<dbReference type="HAMAP" id="MF_00098">
    <property type="entry name" value="Met_tRNA_synth_type1"/>
    <property type="match status" value="1"/>
</dbReference>
<dbReference type="NCBIfam" id="TIGR00399">
    <property type="entry name" value="metG_C_term"/>
    <property type="match status" value="1"/>
</dbReference>
<proteinExistence type="inferred from homology"/>
<dbReference type="NCBIfam" id="NF001100">
    <property type="entry name" value="PRK00133.1"/>
    <property type="match status" value="1"/>
</dbReference>
<dbReference type="SUPFAM" id="SSF47323">
    <property type="entry name" value="Anticodon-binding domain of a subclass of class I aminoacyl-tRNA synthetases"/>
    <property type="match status" value="1"/>
</dbReference>
<keyword evidence="14 16" id="KW-0030">Aminoacyl-tRNA synthetase</keyword>
<feature type="region of interest" description="Disordered" evidence="17">
    <location>
        <begin position="583"/>
        <end position="608"/>
    </location>
</feature>
<name>A0ABX6RE15_PSEMX</name>
<keyword evidence="12 16" id="KW-0694">RNA-binding</keyword>
<dbReference type="Gene3D" id="1.10.730.10">
    <property type="entry name" value="Isoleucyl-tRNA Synthetase, Domain 1"/>
    <property type="match status" value="1"/>
</dbReference>
<keyword evidence="5 16" id="KW-0963">Cytoplasm</keyword>
<comment type="subcellular location">
    <subcellularLocation>
        <location evidence="2 16">Cytoplasm</location>
    </subcellularLocation>
</comment>
<evidence type="ECO:0000256" key="6">
    <source>
        <dbReference type="ARBA" id="ARBA00022555"/>
    </source>
</evidence>
<dbReference type="EC" id="6.1.1.10" evidence="16"/>
<comment type="cofactor">
    <cofactor evidence="16">
        <name>Zn(2+)</name>
        <dbReference type="ChEBI" id="CHEBI:29105"/>
    </cofactor>
    <text evidence="16">Binds 1 zinc ion per subunit.</text>
</comment>
<dbReference type="InterPro" id="IPR002547">
    <property type="entry name" value="tRNA-bd_dom"/>
</dbReference>
<keyword evidence="9 16" id="KW-0547">Nucleotide-binding</keyword>
<feature type="binding site" evidence="16">
    <location>
        <position position="143"/>
    </location>
    <ligand>
        <name>Zn(2+)</name>
        <dbReference type="ChEBI" id="CHEBI:29105"/>
    </ligand>
</feature>
<dbReference type="Pfam" id="PF09334">
    <property type="entry name" value="tRNA-synt_1g"/>
    <property type="match status" value="1"/>
</dbReference>
<dbReference type="SUPFAM" id="SSF52374">
    <property type="entry name" value="Nucleotidylyl transferase"/>
    <property type="match status" value="1"/>
</dbReference>
<evidence type="ECO:0000256" key="7">
    <source>
        <dbReference type="ARBA" id="ARBA00022598"/>
    </source>
</evidence>
<comment type="function">
    <text evidence="1 16">Is required not only for elongation of protein synthesis but also for the initiation of all mRNA translation through initiator tRNA(fMet) aminoacylation.</text>
</comment>
<evidence type="ECO:0000256" key="4">
    <source>
        <dbReference type="ARBA" id="ARBA00011738"/>
    </source>
</evidence>
<keyword evidence="8 16" id="KW-0479">Metal-binding</keyword>
<accession>A0ABX6RE15</accession>
<evidence type="ECO:0000256" key="8">
    <source>
        <dbReference type="ARBA" id="ARBA00022723"/>
    </source>
</evidence>
<evidence type="ECO:0000256" key="9">
    <source>
        <dbReference type="ARBA" id="ARBA00022741"/>
    </source>
</evidence>
<dbReference type="CDD" id="cd02800">
    <property type="entry name" value="tRNA_bind_EcMetRS_like"/>
    <property type="match status" value="1"/>
</dbReference>
<feature type="short sequence motif" description="'KMSKS' region" evidence="16">
    <location>
        <begin position="330"/>
        <end position="334"/>
    </location>
</feature>
<keyword evidence="6 16" id="KW-0820">tRNA-binding</keyword>
<keyword evidence="11 16" id="KW-0067">ATP-binding</keyword>
<dbReference type="RefSeq" id="WP_185896566.1">
    <property type="nucleotide sequence ID" value="NZ_CP060028.1"/>
</dbReference>
<dbReference type="Pfam" id="PF01588">
    <property type="entry name" value="tRNA_bind"/>
    <property type="match status" value="1"/>
</dbReference>
<evidence type="ECO:0000256" key="16">
    <source>
        <dbReference type="HAMAP-Rule" id="MF_00098"/>
    </source>
</evidence>
<evidence type="ECO:0000256" key="13">
    <source>
        <dbReference type="ARBA" id="ARBA00022917"/>
    </source>
</evidence>
<gene>
    <name evidence="16 19" type="primary">metG</name>
    <name evidence="19" type="ORF">H4W19_06955</name>
</gene>
<evidence type="ECO:0000256" key="11">
    <source>
        <dbReference type="ARBA" id="ARBA00022840"/>
    </source>
</evidence>
<evidence type="ECO:0000256" key="10">
    <source>
        <dbReference type="ARBA" id="ARBA00022833"/>
    </source>
</evidence>
<dbReference type="SUPFAM" id="SSF57770">
    <property type="entry name" value="Methionyl-tRNA synthetase (MetRS), Zn-domain"/>
    <property type="match status" value="1"/>
</dbReference>
<feature type="binding site" evidence="16">
    <location>
        <position position="159"/>
    </location>
    <ligand>
        <name>Zn(2+)</name>
        <dbReference type="ChEBI" id="CHEBI:29105"/>
    </ligand>
</feature>
<sequence length="719" mass="78548">MSRTALVTNALPYANGPLHLGHLVGYIQGDIWVRARRMRGDTVHFVCADDTHGTPIMLAAEKAGVTPEAFIAGIQASHERDFAAFGVAFDHYDSTNSTANRELTELFYQRLDAGGHISRRTVAQFYDPAKGMFLPDRYIKGICPNCGSADQYGDNCEVCGATYAPTDLKEPKSILSGSTPEIRDSEHYFFEVGRFEAFLRKWLAGDVALPGVKAKLREWLDAEGGLRAWDISRDAPYFGFEIPGAPGKYFYVWLDAPIGYLSSFRTLCAQRGLDFASHLDAGTDVELHHFIGKDIVNFHGLFWPAVLHGTGHRAPTRLHVNGYLTVDGAKMSKSRGTFIMARSYLDVGLEPEALRYYYAAKSSGGVDDLDLNLGDFVARVNADLVGKYANLASRCAGIAARAFHGRLTTSQQQQARIAEIVSAAGPDWKSRAEPTDIESDAIFSFVSVSEQLKFAIQHYEKNDFGRVCREVMAAADVANEFVARAAPWNLAKNSERSNDLGIVLYACLTMFRDLTIALQPILPLTTAKARRFLMLGDEAIPFDRIGNYPLFQNIELADYSPLFTRIDPKLIDAMTDASKDTLAAAPTPAAPEKKAETKPAAPAEPKDATGTIGIEDFARLDLRIGQVLECGFVEGSDKLLRFLLDAGELGQRQIFSGIRASYGEPEALVGRKVVFIANLAPRKMRFGVSEGMILSAGFDGGALALLDADAGALPGMPVR</sequence>
<dbReference type="Proteomes" id="UP000515506">
    <property type="component" value="Chromosome"/>
</dbReference>
<feature type="binding site" evidence="16">
    <location>
        <position position="156"/>
    </location>
    <ligand>
        <name>Zn(2+)</name>
        <dbReference type="ChEBI" id="CHEBI:29105"/>
    </ligand>
</feature>
<evidence type="ECO:0000256" key="3">
    <source>
        <dbReference type="ARBA" id="ARBA00008258"/>
    </source>
</evidence>
<reference evidence="19 20" key="1">
    <citation type="submission" date="2020-08" db="EMBL/GenBank/DDBJ databases">
        <title>Streptomycin resistant and MDR strain, P. mexicana.</title>
        <authorList>
            <person name="Ganesh-kumar S."/>
            <person name="Zhe T."/>
            <person name="Yu Z."/>
            <person name="Min Y."/>
        </authorList>
    </citation>
    <scope>NUCLEOTIDE SEQUENCE [LARGE SCALE GENOMIC DNA]</scope>
    <source>
        <strain evidence="19 20">GTZY</strain>
    </source>
</reference>
<dbReference type="InterPro" id="IPR001412">
    <property type="entry name" value="aa-tRNA-synth_I_CS"/>
</dbReference>
<dbReference type="InterPro" id="IPR009080">
    <property type="entry name" value="tRNAsynth_Ia_anticodon-bd"/>
</dbReference>
<dbReference type="InterPro" id="IPR015413">
    <property type="entry name" value="Methionyl/Leucyl_tRNA_Synth"/>
</dbReference>
<dbReference type="CDD" id="cd00814">
    <property type="entry name" value="MetRS_core"/>
    <property type="match status" value="1"/>
</dbReference>
<dbReference type="NCBIfam" id="TIGR00398">
    <property type="entry name" value="metG"/>
    <property type="match status" value="1"/>
</dbReference>
<dbReference type="Gene3D" id="2.40.50.140">
    <property type="entry name" value="Nucleic acid-binding proteins"/>
    <property type="match status" value="1"/>
</dbReference>
<dbReference type="PRINTS" id="PR01041">
    <property type="entry name" value="TRNASYNTHMET"/>
</dbReference>
<dbReference type="Gene3D" id="2.20.28.20">
    <property type="entry name" value="Methionyl-tRNA synthetase, Zn-domain"/>
    <property type="match status" value="1"/>
</dbReference>
<comment type="catalytic activity">
    <reaction evidence="15 16">
        <text>tRNA(Met) + L-methionine + ATP = L-methionyl-tRNA(Met) + AMP + diphosphate</text>
        <dbReference type="Rhea" id="RHEA:13481"/>
        <dbReference type="Rhea" id="RHEA-COMP:9667"/>
        <dbReference type="Rhea" id="RHEA-COMP:9698"/>
        <dbReference type="ChEBI" id="CHEBI:30616"/>
        <dbReference type="ChEBI" id="CHEBI:33019"/>
        <dbReference type="ChEBI" id="CHEBI:57844"/>
        <dbReference type="ChEBI" id="CHEBI:78442"/>
        <dbReference type="ChEBI" id="CHEBI:78530"/>
        <dbReference type="ChEBI" id="CHEBI:456215"/>
        <dbReference type="EC" id="6.1.1.10"/>
    </reaction>
</comment>
<feature type="domain" description="TRNA-binding" evidence="18">
    <location>
        <begin position="616"/>
        <end position="719"/>
    </location>
</feature>
<dbReference type="InterPro" id="IPR023458">
    <property type="entry name" value="Met-tRNA_ligase_1"/>
</dbReference>
<dbReference type="GO" id="GO:0004825">
    <property type="term" value="F:methionine-tRNA ligase activity"/>
    <property type="evidence" value="ECO:0007669"/>
    <property type="project" value="UniProtKB-EC"/>
</dbReference>
<keyword evidence="7 16" id="KW-0436">Ligase</keyword>
<dbReference type="InterPro" id="IPR014729">
    <property type="entry name" value="Rossmann-like_a/b/a_fold"/>
</dbReference>
<comment type="subunit">
    <text evidence="4 16">Homodimer.</text>
</comment>
<dbReference type="EMBL" id="CP060028">
    <property type="protein sequence ID" value="QND81485.1"/>
    <property type="molecule type" value="Genomic_DNA"/>
</dbReference>
<feature type="binding site" evidence="16">
    <location>
        <position position="333"/>
    </location>
    <ligand>
        <name>ATP</name>
        <dbReference type="ChEBI" id="CHEBI:30616"/>
    </ligand>
</feature>
<dbReference type="InterPro" id="IPR004495">
    <property type="entry name" value="Met-tRNA-synth_bsu_C"/>
</dbReference>
<evidence type="ECO:0000313" key="19">
    <source>
        <dbReference type="EMBL" id="QND81485.1"/>
    </source>
</evidence>
<evidence type="ECO:0000256" key="5">
    <source>
        <dbReference type="ARBA" id="ARBA00022490"/>
    </source>
</evidence>
<evidence type="ECO:0000256" key="2">
    <source>
        <dbReference type="ARBA" id="ARBA00004496"/>
    </source>
</evidence>
<feature type="short sequence motif" description="'HIGH' region" evidence="16">
    <location>
        <begin position="12"/>
        <end position="22"/>
    </location>
</feature>
<keyword evidence="13 16" id="KW-0648">Protein biosynthesis</keyword>
<keyword evidence="20" id="KW-1185">Reference proteome</keyword>
<evidence type="ECO:0000313" key="20">
    <source>
        <dbReference type="Proteomes" id="UP000515506"/>
    </source>
</evidence>
<dbReference type="InterPro" id="IPR033911">
    <property type="entry name" value="MetRS_core"/>
</dbReference>
<dbReference type="InterPro" id="IPR014758">
    <property type="entry name" value="Met-tRNA_synth"/>
</dbReference>
<dbReference type="PANTHER" id="PTHR45765:SF1">
    <property type="entry name" value="METHIONINE--TRNA LIGASE, CYTOPLASMIC"/>
    <property type="match status" value="1"/>
</dbReference>